<dbReference type="SUPFAM" id="SSF52499">
    <property type="entry name" value="Isochorismatase-like hydrolases"/>
    <property type="match status" value="1"/>
</dbReference>
<dbReference type="AlphaFoldDB" id="A0A1M6X3Y4"/>
<protein>
    <submittedName>
        <fullName evidence="3">Nicotinamidase-related amidase</fullName>
    </submittedName>
</protein>
<evidence type="ECO:0000259" key="2">
    <source>
        <dbReference type="Pfam" id="PF00857"/>
    </source>
</evidence>
<name>A0A1M6X3Y4_HALPU</name>
<dbReference type="Proteomes" id="UP000184203">
    <property type="component" value="Unassembled WGS sequence"/>
</dbReference>
<organism evidence="3 4">
    <name type="scientific">Haladaptatus paucihalophilus DX253</name>
    <dbReference type="NCBI Taxonomy" id="797209"/>
    <lineage>
        <taxon>Archaea</taxon>
        <taxon>Methanobacteriati</taxon>
        <taxon>Methanobacteriota</taxon>
        <taxon>Stenosarchaea group</taxon>
        <taxon>Halobacteria</taxon>
        <taxon>Halobacteriales</taxon>
        <taxon>Haladaptataceae</taxon>
        <taxon>Haladaptatus</taxon>
    </lineage>
</organism>
<evidence type="ECO:0000313" key="4">
    <source>
        <dbReference type="Proteomes" id="UP000184203"/>
    </source>
</evidence>
<dbReference type="InterPro" id="IPR016291">
    <property type="entry name" value="Isochorismatase"/>
</dbReference>
<evidence type="ECO:0000256" key="1">
    <source>
        <dbReference type="ARBA" id="ARBA00022801"/>
    </source>
</evidence>
<dbReference type="PRINTS" id="PR01398">
    <property type="entry name" value="ISCHRISMTASE"/>
</dbReference>
<dbReference type="RefSeq" id="WP_018129036.1">
    <property type="nucleotide sequence ID" value="NZ_AEMG01000015.1"/>
</dbReference>
<evidence type="ECO:0000313" key="3">
    <source>
        <dbReference type="EMBL" id="SHL00631.1"/>
    </source>
</evidence>
<dbReference type="InterPro" id="IPR000868">
    <property type="entry name" value="Isochorismatase-like_dom"/>
</dbReference>
<dbReference type="OrthoDB" id="9194at2157"/>
<dbReference type="PANTHER" id="PTHR43540:SF6">
    <property type="entry name" value="ISOCHORISMATASE-LIKE DOMAIN-CONTAINING PROTEIN"/>
    <property type="match status" value="1"/>
</dbReference>
<dbReference type="Pfam" id="PF00857">
    <property type="entry name" value="Isochorismatase"/>
    <property type="match status" value="1"/>
</dbReference>
<feature type="domain" description="Isochorismatase-like" evidence="2">
    <location>
        <begin position="4"/>
        <end position="172"/>
    </location>
</feature>
<accession>A0A1M6X3Y4</accession>
<reference evidence="4" key="1">
    <citation type="submission" date="2016-11" db="EMBL/GenBank/DDBJ databases">
        <authorList>
            <person name="Varghese N."/>
            <person name="Submissions S."/>
        </authorList>
    </citation>
    <scope>NUCLEOTIDE SEQUENCE [LARGE SCALE GENOMIC DNA]</scope>
    <source>
        <strain evidence="4">DX253</strain>
    </source>
</reference>
<proteinExistence type="predicted"/>
<dbReference type="InterPro" id="IPR036380">
    <property type="entry name" value="Isochorismatase-like_sf"/>
</dbReference>
<dbReference type="CDD" id="cd00431">
    <property type="entry name" value="cysteine_hydrolases"/>
    <property type="match status" value="1"/>
</dbReference>
<dbReference type="GO" id="GO:0008908">
    <property type="term" value="F:isochorismatase activity"/>
    <property type="evidence" value="ECO:0007669"/>
    <property type="project" value="InterPro"/>
</dbReference>
<sequence>MTDALIVIDMLNDFVTGKIAAERAEQIISPLDRLTAAARENGVPVIYANDAHRPEDFELDVWGEHAMQGTEGAAVIPELEPDEGDHVFEKRTYDAFYGTALDEHLRSLGVDRVVLTGLHTNMCIRHASAGAFFRGYDIVVPEDCVEAFSEEAHTEGLEYLADVYNAEITTTDDLIEEWRKTASAEAVSDEGTAS</sequence>
<keyword evidence="4" id="KW-1185">Reference proteome</keyword>
<dbReference type="Gene3D" id="3.40.50.850">
    <property type="entry name" value="Isochorismatase-like"/>
    <property type="match status" value="1"/>
</dbReference>
<dbReference type="InterPro" id="IPR050272">
    <property type="entry name" value="Isochorismatase-like_hydrls"/>
</dbReference>
<dbReference type="EMBL" id="FRAN01000004">
    <property type="protein sequence ID" value="SHL00631.1"/>
    <property type="molecule type" value="Genomic_DNA"/>
</dbReference>
<gene>
    <name evidence="3" type="ORF">SAMN05444342_2715</name>
</gene>
<keyword evidence="1" id="KW-0378">Hydrolase</keyword>
<dbReference type="PANTHER" id="PTHR43540">
    <property type="entry name" value="PEROXYUREIDOACRYLATE/UREIDOACRYLATE AMIDOHYDROLASE-RELATED"/>
    <property type="match status" value="1"/>
</dbReference>